<keyword evidence="2" id="KW-1185">Reference proteome</keyword>
<evidence type="ECO:0000313" key="2">
    <source>
        <dbReference type="Proteomes" id="UP000606115"/>
    </source>
</evidence>
<comment type="caution">
    <text evidence="1">The sequence shown here is derived from an EMBL/GenBank/DDBJ whole genome shotgun (WGS) entry which is preliminary data.</text>
</comment>
<gene>
    <name evidence="1" type="ORF">GCM10007173_13780</name>
</gene>
<reference evidence="2" key="1">
    <citation type="journal article" date="2019" name="Int. J. Syst. Evol. Microbiol.">
        <title>The Global Catalogue of Microorganisms (GCM) 10K type strain sequencing project: providing services to taxonomists for standard genome sequencing and annotation.</title>
        <authorList>
            <consortium name="The Broad Institute Genomics Platform"/>
            <consortium name="The Broad Institute Genome Sequencing Center for Infectious Disease"/>
            <person name="Wu L."/>
            <person name="Ma J."/>
        </authorList>
    </citation>
    <scope>NUCLEOTIDE SEQUENCE [LARGE SCALE GENOMIC DNA]</scope>
    <source>
        <strain evidence="2">CGMCC 1.3685</strain>
    </source>
</reference>
<evidence type="ECO:0008006" key="3">
    <source>
        <dbReference type="Google" id="ProtNLM"/>
    </source>
</evidence>
<dbReference type="EMBL" id="BMKX01000002">
    <property type="protein sequence ID" value="GGJ56210.1"/>
    <property type="molecule type" value="Genomic_DNA"/>
</dbReference>
<sequence length="275" mass="30861">MVIKIGAKPTAPPAKPGLLFEAEKHLYRMNTFTNSPEYRRVSGVTTVIGSTLNKPALVDYKMNSVARAVRENLADVLAMHADVKASRLHPFDFDKKLIAMSEVRRDRAAARGTAVHAAAEKVADGQKVSVPKELQKPVDHYDKWLYDNDVEVVLKERPCGNRTHWYAGTFDLICKFHRGAYAGQTWMVDLKTSNQVYGETALQTIAYKNCEFYVDEDQIDRPMPEVEGIGVLHLTKEGAFLHPLGDMQAASDEFAAILLLFNSRKRRDGLIRRAS</sequence>
<dbReference type="RefSeq" id="WP_188684649.1">
    <property type="nucleotide sequence ID" value="NZ_BMKX01000002.1"/>
</dbReference>
<name>A0ABQ2DFJ7_9MICC</name>
<dbReference type="Proteomes" id="UP000606115">
    <property type="component" value="Unassembled WGS sequence"/>
</dbReference>
<evidence type="ECO:0000313" key="1">
    <source>
        <dbReference type="EMBL" id="GGJ56210.1"/>
    </source>
</evidence>
<proteinExistence type="predicted"/>
<accession>A0ABQ2DFJ7</accession>
<dbReference type="GeneID" id="303303751"/>
<organism evidence="1 2">
    <name type="scientific">Glutamicibacter ardleyensis</name>
    <dbReference type="NCBI Taxonomy" id="225894"/>
    <lineage>
        <taxon>Bacteria</taxon>
        <taxon>Bacillati</taxon>
        <taxon>Actinomycetota</taxon>
        <taxon>Actinomycetes</taxon>
        <taxon>Micrococcales</taxon>
        <taxon>Micrococcaceae</taxon>
        <taxon>Glutamicibacter</taxon>
    </lineage>
</organism>
<protein>
    <recommendedName>
        <fullName evidence="3">PD-(D/E)XK endonuclease-like domain-containing protein</fullName>
    </recommendedName>
</protein>